<dbReference type="EMBL" id="BEYU01000023">
    <property type="protein sequence ID" value="GBG26762.1"/>
    <property type="molecule type" value="Genomic_DNA"/>
</dbReference>
<feature type="transmembrane region" description="Helical" evidence="11">
    <location>
        <begin position="579"/>
        <end position="600"/>
    </location>
</feature>
<dbReference type="InterPro" id="IPR000595">
    <property type="entry name" value="cNMP-bd_dom"/>
</dbReference>
<dbReference type="SUPFAM" id="SSF81324">
    <property type="entry name" value="Voltage-gated potassium channels"/>
    <property type="match status" value="3"/>
</dbReference>
<dbReference type="Gene3D" id="1.10.287.630">
    <property type="entry name" value="Helix hairpin bin"/>
    <property type="match status" value="2"/>
</dbReference>
<dbReference type="SMART" id="SM00315">
    <property type="entry name" value="RGS"/>
    <property type="match status" value="1"/>
</dbReference>
<evidence type="ECO:0000256" key="11">
    <source>
        <dbReference type="SAM" id="Phobius"/>
    </source>
</evidence>
<comment type="subcellular location">
    <subcellularLocation>
        <location evidence="1">Membrane</location>
        <topology evidence="1">Multi-pass membrane protein</topology>
    </subcellularLocation>
</comment>
<evidence type="ECO:0000313" key="15">
    <source>
        <dbReference type="Proteomes" id="UP000241890"/>
    </source>
</evidence>
<keyword evidence="6 11" id="KW-0472">Membrane</keyword>
<feature type="transmembrane region" description="Helical" evidence="11">
    <location>
        <begin position="1152"/>
        <end position="1170"/>
    </location>
</feature>
<evidence type="ECO:0000259" key="13">
    <source>
        <dbReference type="PROSITE" id="PS50132"/>
    </source>
</evidence>
<accession>A0A2R5G6T0</accession>
<dbReference type="InterPro" id="IPR050866">
    <property type="entry name" value="CNG_cation_channel"/>
</dbReference>
<feature type="transmembrane region" description="Helical" evidence="11">
    <location>
        <begin position="1513"/>
        <end position="1531"/>
    </location>
</feature>
<dbReference type="Pfam" id="PF07885">
    <property type="entry name" value="Ion_trans_2"/>
    <property type="match status" value="3"/>
</dbReference>
<feature type="transmembrane region" description="Helical" evidence="11">
    <location>
        <begin position="1466"/>
        <end position="1492"/>
    </location>
</feature>
<evidence type="ECO:0000256" key="7">
    <source>
        <dbReference type="ARBA" id="ARBA00023286"/>
    </source>
</evidence>
<evidence type="ECO:0000256" key="9">
    <source>
        <dbReference type="RuleBase" id="RU003857"/>
    </source>
</evidence>
<name>A0A2R5G6T0_9STRA</name>
<dbReference type="PRINTS" id="PR01333">
    <property type="entry name" value="2POREKCHANEL"/>
</dbReference>
<dbReference type="Pfam" id="PF00027">
    <property type="entry name" value="cNMP_binding"/>
    <property type="match status" value="2"/>
</dbReference>
<organism evidence="14 15">
    <name type="scientific">Hondaea fermentalgiana</name>
    <dbReference type="NCBI Taxonomy" id="2315210"/>
    <lineage>
        <taxon>Eukaryota</taxon>
        <taxon>Sar</taxon>
        <taxon>Stramenopiles</taxon>
        <taxon>Bigyra</taxon>
        <taxon>Labyrinthulomycetes</taxon>
        <taxon>Thraustochytrida</taxon>
        <taxon>Thraustochytriidae</taxon>
        <taxon>Hondaea</taxon>
    </lineage>
</organism>
<feature type="region of interest" description="Disordered" evidence="10">
    <location>
        <begin position="139"/>
        <end position="185"/>
    </location>
</feature>
<feature type="transmembrane region" description="Helical" evidence="11">
    <location>
        <begin position="453"/>
        <end position="473"/>
    </location>
</feature>
<feature type="region of interest" description="Disordered" evidence="10">
    <location>
        <begin position="279"/>
        <end position="303"/>
    </location>
</feature>
<feature type="compositionally biased region" description="Basic and acidic residues" evidence="10">
    <location>
        <begin position="168"/>
        <end position="178"/>
    </location>
</feature>
<dbReference type="SMART" id="SM00100">
    <property type="entry name" value="cNMP"/>
    <property type="match status" value="2"/>
</dbReference>
<feature type="transmembrane region" description="Helical" evidence="11">
    <location>
        <begin position="670"/>
        <end position="688"/>
    </location>
</feature>
<dbReference type="Pfam" id="PF00615">
    <property type="entry name" value="RGS"/>
    <property type="match status" value="1"/>
</dbReference>
<dbReference type="OrthoDB" id="421226at2759"/>
<dbReference type="InParanoid" id="A0A2R5G6T0"/>
<evidence type="ECO:0000256" key="3">
    <source>
        <dbReference type="ARBA" id="ARBA00022692"/>
    </source>
</evidence>
<evidence type="ECO:0000256" key="8">
    <source>
        <dbReference type="ARBA" id="ARBA00023303"/>
    </source>
</evidence>
<feature type="domain" description="Cyclic nucleotide-binding" evidence="12">
    <location>
        <begin position="854"/>
        <end position="920"/>
    </location>
</feature>
<feature type="transmembrane region" description="Helical" evidence="11">
    <location>
        <begin position="422"/>
        <end position="441"/>
    </location>
</feature>
<dbReference type="Gene3D" id="2.60.120.10">
    <property type="entry name" value="Jelly Rolls"/>
    <property type="match status" value="3"/>
</dbReference>
<dbReference type="InterPro" id="IPR003280">
    <property type="entry name" value="2pore_dom_K_chnl"/>
</dbReference>
<keyword evidence="2 9" id="KW-0813">Transport</keyword>
<feature type="transmembrane region" description="Helical" evidence="11">
    <location>
        <begin position="557"/>
        <end position="573"/>
    </location>
</feature>
<dbReference type="Gene3D" id="1.10.167.10">
    <property type="entry name" value="Regulator of G-protein Signalling 4, domain 2"/>
    <property type="match status" value="1"/>
</dbReference>
<dbReference type="InterPro" id="IPR044926">
    <property type="entry name" value="RGS_subdomain_2"/>
</dbReference>
<keyword evidence="3 9" id="KW-0812">Transmembrane</keyword>
<dbReference type="GO" id="GO:0016020">
    <property type="term" value="C:membrane"/>
    <property type="evidence" value="ECO:0007669"/>
    <property type="project" value="UniProtKB-SubCell"/>
</dbReference>
<evidence type="ECO:0000256" key="2">
    <source>
        <dbReference type="ARBA" id="ARBA00022448"/>
    </source>
</evidence>
<dbReference type="InterPro" id="IPR018490">
    <property type="entry name" value="cNMP-bd_dom_sf"/>
</dbReference>
<feature type="domain" description="Cyclic nucleotide-binding" evidence="12">
    <location>
        <begin position="1262"/>
        <end position="1372"/>
    </location>
</feature>
<dbReference type="GO" id="GO:0005221">
    <property type="term" value="F:intracellularly cyclic nucleotide-activated monoatomic cation channel activity"/>
    <property type="evidence" value="ECO:0007669"/>
    <property type="project" value="InterPro"/>
</dbReference>
<feature type="region of interest" description="Disordered" evidence="10">
    <location>
        <begin position="508"/>
        <end position="532"/>
    </location>
</feature>
<reference evidence="14 15" key="1">
    <citation type="submission" date="2017-12" db="EMBL/GenBank/DDBJ databases">
        <title>Sequencing, de novo assembly and annotation of complete genome of a new Thraustochytrid species, strain FCC1311.</title>
        <authorList>
            <person name="Sedici K."/>
            <person name="Godart F."/>
            <person name="Aiese Cigliano R."/>
            <person name="Sanseverino W."/>
            <person name="Barakat M."/>
            <person name="Ortet P."/>
            <person name="Marechal E."/>
            <person name="Cagnac O."/>
            <person name="Amato A."/>
        </authorList>
    </citation>
    <scope>NUCLEOTIDE SEQUENCE [LARGE SCALE GENOMIC DNA]</scope>
</reference>
<evidence type="ECO:0000256" key="4">
    <source>
        <dbReference type="ARBA" id="ARBA00022989"/>
    </source>
</evidence>
<dbReference type="Proteomes" id="UP000241890">
    <property type="component" value="Unassembled WGS sequence"/>
</dbReference>
<evidence type="ECO:0000256" key="1">
    <source>
        <dbReference type="ARBA" id="ARBA00004141"/>
    </source>
</evidence>
<dbReference type="PROSITE" id="PS50132">
    <property type="entry name" value="RGS"/>
    <property type="match status" value="1"/>
</dbReference>
<dbReference type="InterPro" id="IPR016137">
    <property type="entry name" value="RGS"/>
</dbReference>
<feature type="region of interest" description="Disordered" evidence="10">
    <location>
        <begin position="934"/>
        <end position="968"/>
    </location>
</feature>
<dbReference type="InterPro" id="IPR014710">
    <property type="entry name" value="RmlC-like_jellyroll"/>
</dbReference>
<feature type="region of interest" description="Disordered" evidence="10">
    <location>
        <begin position="1797"/>
        <end position="1837"/>
    </location>
</feature>
<feature type="transmembrane region" description="Helical" evidence="11">
    <location>
        <begin position="1428"/>
        <end position="1446"/>
    </location>
</feature>
<gene>
    <name evidence="14" type="ORF">FCC1311_029842</name>
</gene>
<evidence type="ECO:0000256" key="10">
    <source>
        <dbReference type="SAM" id="MobiDB-lite"/>
    </source>
</evidence>
<evidence type="ECO:0000313" key="14">
    <source>
        <dbReference type="EMBL" id="GBG26762.1"/>
    </source>
</evidence>
<keyword evidence="15" id="KW-1185">Reference proteome</keyword>
<feature type="compositionally biased region" description="Low complexity" evidence="10">
    <location>
        <begin position="934"/>
        <end position="944"/>
    </location>
</feature>
<feature type="transmembrane region" description="Helical" evidence="11">
    <location>
        <begin position="485"/>
        <end position="503"/>
    </location>
</feature>
<sequence>MTALLKNLNVTTTHFKHHMEMITRYLRARQITPEVRLKVAIYFEFLWDRQRGRLESQILNPLPADLRDKISQGRRSALLNIPVFQNRDMAFLDAIATSLEPQIISPGDFLCLRNTPVDAMWILGEGLLEVLTAGRGDGVSSRHGAMRSQQSRKHSGFRLPWSKGQGQPEHKAANRGESHSSAQAKVVETIRPGVKGFYGEEILFSTRFRHKFSVRAAQVCEVQCLDIETFLFVLEIFGAHRHEDLFDDQSQVSTPVSGHEAEVSEVASSIGSRMSLLSGLTKPKTKGKDAGAGTGGGEPDGKDKIQMSLQQARFGRGERRNRSSMVSAEVIQDIIAPPILRDRSGGNLILPPIPHHVDLAGPSEAGKVEVLVQDSNVIRTVREWKERDAKRLENAKKKAVPKRAFTLRSLSMAASSVDRCQALFSVIRFLAGILSASWSAVRRNYWSQISWNAAVIVAHLALCILPPLDLVLLARGSSNALPWHVYAMSDVIVFVNVVCVPHFQAKSSAGGSSAGVANKEHAGGNESTLVKSSSTNQRTSGLKFAQGTLAHRGRGQLLLYGTLGVIALCAYGVRASRELFMHIWAPLRLTSIVLFWPLLFEEIQRFGHRFEWFRRRSALQIVALNVAFAIAVTVHWSSCIASCLSSRGDWVIPEAHLLLYDSPDLRENELTYWHAFYWTVITMTTVGYGDITPRDDLSRLASLIVMISGVLLYAGFISIVAAITRNASGVDHELEQFEDCCKHYLAQREVPRKLTSDCCLYLEYLGAHQQRLQELTMLANGFPQSLEDCIREDILSKTFFGSGSIFADAPQSFVRCLQRRMHKDVFLPEHIITCGFDPASGRKRNDPENRGITDAMIFLEEGQANIVGFVEDGEVQKNMGLLGSGRAFAAVALFDPSLQHHMLRAKTTCEVWFLSRRELELCVKEHESGAHDLAGAAHGASGASTPNTAASQDLDPETPTSSRSSRDDLRHFVYETVRERAEKATHNAENVAKNLGNAKLNKFMMSTRNVTETTSDWGVCLPEAREQAMWSLVMAIVTAYNILTASYRIGIGFGAVGDQLVTMSVLDAVADICLLCNVVLRDRIFAIEVDGGSEVSWATSSEEVALLTIHNLTGTESVEPTDDTYIRSVYWAVATLTTVGYGDYAPVKDSEIAYTLLLLLCGGFLYALILNNLEEIIAQSDNCSILFQRKVDAMATYMKRRTLPSSVVHQVTSYYKTLWIRQKGVEESWIQDRLPLTIRRSIRADLIGPRALQAFPLFAQWDETEKLLDLLRPSMVMEDAIIFMEGQLILKCYFVGRGQVEYVSGDAKQVCTSFSSGDSFGEIQFFFNEPTECIARAKERTDLLVLHRLDFDNFVQERPSLATRFSQDLSAIEGDLRKRASLEAFTRNLGRSKVNKLFRVDTDSATKPRWLLWNGEKLLPPHNIYRRLWDLLVFTVVLYNIVGGTYRMAFLRESVIGSRAASDAMSFLGLDVLADFIIVLDAIFHATLFAAVTPTSILWDRSHVRANFFRRQLIMYIAILLPMDYALRLGAFRSRMAQNFGAAFLMNPPPHVIAMGRASRLLLLPRQPSLERSVQSLIEERGVVISSGNKQILRLAFRAIILVHLMACVKCALSSRFLELMGSEHRALDAYMLCLYWAVYTISTVGYGDIPVDAPTFAIVCIILGNFLCDAGLTATVSNILSNRETKLSDAKRHRTALVQYMKSHRIDAETRLEVLDFVDFRVSALGSLDEASLLDEANVPSYVRAQIAACIALQSAPHLGAHPMFKGFSLGLVQSMALMLSPVVLARGHKLISNDSSKPGMVYTSGKARRPSRPKNEDSEDGNGEGKASGKIPRGGLKYVSSRTYGLSPPAESGGGSSVAYRKMDEMPELASLDFLRQAKLTDPSKSLHLASHANVGWRRYPASADDDNLYFLVSGRVRVTSGLESKTIRRGLICRASGIDGAVALSHCEAFVLEVAQFRVLAQYSAHIGNGIFKDFIELLRDRDGYAAVEQFLTVRKNGDYISDIRFWRACETYEASPTRSAAVAIGREFVYGPECLLDFGPLARKIKETLAEGHSRDLFSQAKRDIYHRLELVVKPRFLASAEFADLLVKKANGKTSSRSQPTKDDGDQSAETIRSVPEGSAVTEGVATGVADNVQRARSSSALDVTLDDVDERKDEVVPPADDVEVGMNEAADDEEHANLDAATPSILLSNRFAQEEKDHLDPIVSPDSEPSDDEVDALQPVIPELDRFATEEDDLA</sequence>
<feature type="region of interest" description="Disordered" evidence="10">
    <location>
        <begin position="2177"/>
        <end position="2241"/>
    </location>
</feature>
<proteinExistence type="inferred from homology"/>
<comment type="similarity">
    <text evidence="9">Belongs to the two pore domain potassium channel (TC 1.A.1.8) family.</text>
</comment>
<dbReference type="Gene3D" id="1.10.287.70">
    <property type="match status" value="3"/>
</dbReference>
<dbReference type="GO" id="GO:0005267">
    <property type="term" value="F:potassium channel activity"/>
    <property type="evidence" value="ECO:0007669"/>
    <property type="project" value="InterPro"/>
</dbReference>
<dbReference type="GO" id="GO:0044877">
    <property type="term" value="F:protein-containing complex binding"/>
    <property type="evidence" value="ECO:0007669"/>
    <property type="project" value="TreeGrafter"/>
</dbReference>
<dbReference type="CDD" id="cd00038">
    <property type="entry name" value="CAP_ED"/>
    <property type="match status" value="3"/>
</dbReference>
<dbReference type="PANTHER" id="PTHR45638:SF11">
    <property type="entry name" value="CYCLIC NUCLEOTIDE-GATED CATION CHANNEL SUBUNIT A"/>
    <property type="match status" value="1"/>
</dbReference>
<protein>
    <submittedName>
        <fullName evidence="14">Potassium channel AKT2</fullName>
    </submittedName>
</protein>
<feature type="region of interest" description="Disordered" evidence="10">
    <location>
        <begin position="2096"/>
        <end position="2130"/>
    </location>
</feature>
<dbReference type="SUPFAM" id="SSF48097">
    <property type="entry name" value="Regulator of G-protein signaling, RGS"/>
    <property type="match status" value="1"/>
</dbReference>
<feature type="compositionally biased region" description="Low complexity" evidence="10">
    <location>
        <begin position="508"/>
        <end position="517"/>
    </location>
</feature>
<keyword evidence="5 9" id="KW-0406">Ion transport</keyword>
<evidence type="ECO:0000259" key="12">
    <source>
        <dbReference type="PROSITE" id="PS50042"/>
    </source>
</evidence>
<dbReference type="PANTHER" id="PTHR45638">
    <property type="entry name" value="CYCLIC NUCLEOTIDE-GATED CATION CHANNEL SUBUNIT A"/>
    <property type="match status" value="1"/>
</dbReference>
<evidence type="ECO:0000256" key="6">
    <source>
        <dbReference type="ARBA" id="ARBA00023136"/>
    </source>
</evidence>
<dbReference type="InterPro" id="IPR013099">
    <property type="entry name" value="K_chnl_dom"/>
</dbReference>
<evidence type="ECO:0000256" key="5">
    <source>
        <dbReference type="ARBA" id="ARBA00023065"/>
    </source>
</evidence>
<feature type="transmembrane region" description="Helical" evidence="11">
    <location>
        <begin position="700"/>
        <end position="723"/>
    </location>
</feature>
<dbReference type="PROSITE" id="PS50042">
    <property type="entry name" value="CNMP_BINDING_3"/>
    <property type="match status" value="3"/>
</dbReference>
<dbReference type="SUPFAM" id="SSF51206">
    <property type="entry name" value="cAMP-binding domain-like"/>
    <property type="match status" value="3"/>
</dbReference>
<comment type="caution">
    <text evidence="14">The sequence shown here is derived from an EMBL/GenBank/DDBJ whole genome shotgun (WGS) entry which is preliminary data.</text>
</comment>
<feature type="transmembrane region" description="Helical" evidence="11">
    <location>
        <begin position="621"/>
        <end position="638"/>
    </location>
</feature>
<feature type="domain" description="Cyclic nucleotide-binding" evidence="12">
    <location>
        <begin position="83"/>
        <end position="131"/>
    </location>
</feature>
<keyword evidence="7" id="KW-1071">Ligand-gated ion channel</keyword>
<feature type="domain" description="RGS" evidence="13">
    <location>
        <begin position="1977"/>
        <end position="2091"/>
    </location>
</feature>
<dbReference type="InterPro" id="IPR036305">
    <property type="entry name" value="RGS_sf"/>
</dbReference>
<keyword evidence="8 9" id="KW-0407">Ion channel</keyword>
<keyword evidence="4 11" id="KW-1133">Transmembrane helix</keyword>